<gene>
    <name evidence="1" type="ORF">SPHINGO8BC_80072</name>
</gene>
<accession>A0A654DN21</accession>
<proteinExistence type="predicted"/>
<dbReference type="Proteomes" id="UP000432350">
    <property type="component" value="Unassembled WGS sequence"/>
</dbReference>
<reference evidence="1 2" key="1">
    <citation type="submission" date="2019-10" db="EMBL/GenBank/DDBJ databases">
        <authorList>
            <person name="Karimi E."/>
        </authorList>
    </citation>
    <scope>NUCLEOTIDE SEQUENCE [LARGE SCALE GENOMIC DNA]</scope>
    <source>
        <strain evidence="1 2">Sphingobacterium sp. 8BC</strain>
    </source>
</reference>
<dbReference type="AlphaFoldDB" id="A0A654DN21"/>
<evidence type="ECO:0000313" key="2">
    <source>
        <dbReference type="Proteomes" id="UP000432350"/>
    </source>
</evidence>
<dbReference type="EMBL" id="CABWMV010000027">
    <property type="protein sequence ID" value="VXD07155.1"/>
    <property type="molecule type" value="Genomic_DNA"/>
</dbReference>
<sequence length="47" mass="5492">MFFCHDILLYLSHIFDYYNNNLAVKVSNLLEKPLVIKKSRISGFSTV</sequence>
<evidence type="ECO:0000313" key="1">
    <source>
        <dbReference type="EMBL" id="VXD07155.1"/>
    </source>
</evidence>
<protein>
    <submittedName>
        <fullName evidence="1">Uncharacterized protein</fullName>
    </submittedName>
</protein>
<organism evidence="1 2">
    <name type="scientific">Sphingobacterium multivorum</name>
    <dbReference type="NCBI Taxonomy" id="28454"/>
    <lineage>
        <taxon>Bacteria</taxon>
        <taxon>Pseudomonadati</taxon>
        <taxon>Bacteroidota</taxon>
        <taxon>Sphingobacteriia</taxon>
        <taxon>Sphingobacteriales</taxon>
        <taxon>Sphingobacteriaceae</taxon>
        <taxon>Sphingobacterium</taxon>
    </lineage>
</organism>
<name>A0A654DN21_SPHMU</name>